<proteinExistence type="inferred from homology"/>
<keyword evidence="5 7" id="KW-1133">Transmembrane helix</keyword>
<feature type="transmembrane region" description="Helical" evidence="7">
    <location>
        <begin position="184"/>
        <end position="207"/>
    </location>
</feature>
<reference evidence="9" key="1">
    <citation type="submission" date="2010-08" db="EMBL/GenBank/DDBJ databases">
        <authorList>
            <consortium name="Caenorhabditis japonica Sequencing Consortium"/>
            <person name="Wilson R.K."/>
        </authorList>
    </citation>
    <scope>NUCLEOTIDE SEQUENCE [LARGE SCALE GENOMIC DNA]</scope>
    <source>
        <strain evidence="9">DF5081</strain>
    </source>
</reference>
<protein>
    <submittedName>
        <fullName evidence="8">Uncharacterized protein</fullName>
    </submittedName>
</protein>
<dbReference type="PANTHER" id="PTHR10332">
    <property type="entry name" value="EQUILIBRATIVE NUCLEOSIDE TRANSPORTER"/>
    <property type="match status" value="1"/>
</dbReference>
<feature type="transmembrane region" description="Helical" evidence="7">
    <location>
        <begin position="127"/>
        <end position="145"/>
    </location>
</feature>
<dbReference type="EnsemblMetazoa" id="CJA10924.1">
    <property type="protein sequence ID" value="CJA10924.1"/>
    <property type="gene ID" value="WBGene00130128"/>
</dbReference>
<dbReference type="Pfam" id="PF01733">
    <property type="entry name" value="Nucleoside_tran"/>
    <property type="match status" value="2"/>
</dbReference>
<keyword evidence="9" id="KW-1185">Reference proteome</keyword>
<keyword evidence="3" id="KW-0813">Transport</keyword>
<sequence>MIENSEKYVHSDSSTNIDSETELISVSSKDVETETQQSEEIEDTNNYVFLIFLMLGFGALLPWNMFLNISYDYYTMFKLRENHRNATWFSSNFQNAMTISAQLPSLAFSVANIFFATKGDLTNRMKICLAVVQAMVVFTIVFIYINTSSWIGLFFVATIISIIVLNAANGLFQNCMFGLASPFPFKYTNAIIIGQNFCGTAVTFLAMVTKLEIYFMDVAIFLNFNLFAFLGSLMANWVQWPGPDTIWIFVAARLWFVFYFPAANYRPMGYPRVYPVLFHSTWFFVLNVTIFALSSGYLSSLIMMYAPRAHEEPQIQRMAGMLASFFLIFGIVSGLIASWQIRLFITGYAN</sequence>
<feature type="transmembrane region" description="Helical" evidence="7">
    <location>
        <begin position="318"/>
        <end position="341"/>
    </location>
</feature>
<evidence type="ECO:0000256" key="5">
    <source>
        <dbReference type="ARBA" id="ARBA00022989"/>
    </source>
</evidence>
<organism evidence="8 9">
    <name type="scientific">Caenorhabditis japonica</name>
    <dbReference type="NCBI Taxonomy" id="281687"/>
    <lineage>
        <taxon>Eukaryota</taxon>
        <taxon>Metazoa</taxon>
        <taxon>Ecdysozoa</taxon>
        <taxon>Nematoda</taxon>
        <taxon>Chromadorea</taxon>
        <taxon>Rhabditida</taxon>
        <taxon>Rhabditina</taxon>
        <taxon>Rhabditomorpha</taxon>
        <taxon>Rhabditoidea</taxon>
        <taxon>Rhabditidae</taxon>
        <taxon>Peloderinae</taxon>
        <taxon>Caenorhabditis</taxon>
    </lineage>
</organism>
<evidence type="ECO:0000313" key="8">
    <source>
        <dbReference type="EnsemblMetazoa" id="CJA10924.1"/>
    </source>
</evidence>
<feature type="transmembrane region" description="Helical" evidence="7">
    <location>
        <begin position="47"/>
        <end position="66"/>
    </location>
</feature>
<feature type="transmembrane region" description="Helical" evidence="7">
    <location>
        <begin position="245"/>
        <end position="262"/>
    </location>
</feature>
<evidence type="ECO:0000313" key="9">
    <source>
        <dbReference type="Proteomes" id="UP000005237"/>
    </source>
</evidence>
<name>A0A8R1HT09_CAEJA</name>
<accession>A0A8R1HT09</accession>
<dbReference type="PANTHER" id="PTHR10332:SF85">
    <property type="entry name" value="EQUILIBRATIVE NUCLEOSIDE TRANSPORTER"/>
    <property type="match status" value="1"/>
</dbReference>
<feature type="transmembrane region" description="Helical" evidence="7">
    <location>
        <begin position="151"/>
        <end position="172"/>
    </location>
</feature>
<feature type="transmembrane region" description="Helical" evidence="7">
    <location>
        <begin position="282"/>
        <end position="306"/>
    </location>
</feature>
<dbReference type="Proteomes" id="UP000005237">
    <property type="component" value="Unassembled WGS sequence"/>
</dbReference>
<evidence type="ECO:0000256" key="7">
    <source>
        <dbReference type="SAM" id="Phobius"/>
    </source>
</evidence>
<evidence type="ECO:0000256" key="1">
    <source>
        <dbReference type="ARBA" id="ARBA00004141"/>
    </source>
</evidence>
<keyword evidence="6 7" id="KW-0472">Membrane</keyword>
<dbReference type="GO" id="GO:0005337">
    <property type="term" value="F:nucleoside transmembrane transporter activity"/>
    <property type="evidence" value="ECO:0007669"/>
    <property type="project" value="InterPro"/>
</dbReference>
<dbReference type="InterPro" id="IPR002259">
    <property type="entry name" value="Eqnu_transpt"/>
</dbReference>
<evidence type="ECO:0000256" key="4">
    <source>
        <dbReference type="ARBA" id="ARBA00022692"/>
    </source>
</evidence>
<comment type="subcellular location">
    <subcellularLocation>
        <location evidence="1">Membrane</location>
        <topology evidence="1">Multi-pass membrane protein</topology>
    </subcellularLocation>
</comment>
<dbReference type="GO" id="GO:0005886">
    <property type="term" value="C:plasma membrane"/>
    <property type="evidence" value="ECO:0007669"/>
    <property type="project" value="TreeGrafter"/>
</dbReference>
<evidence type="ECO:0000256" key="2">
    <source>
        <dbReference type="ARBA" id="ARBA00007965"/>
    </source>
</evidence>
<evidence type="ECO:0000256" key="3">
    <source>
        <dbReference type="ARBA" id="ARBA00022448"/>
    </source>
</evidence>
<keyword evidence="4 7" id="KW-0812">Transmembrane</keyword>
<evidence type="ECO:0000256" key="6">
    <source>
        <dbReference type="ARBA" id="ARBA00023136"/>
    </source>
</evidence>
<feature type="transmembrane region" description="Helical" evidence="7">
    <location>
        <begin position="213"/>
        <end position="233"/>
    </location>
</feature>
<feature type="transmembrane region" description="Helical" evidence="7">
    <location>
        <begin position="96"/>
        <end position="115"/>
    </location>
</feature>
<comment type="similarity">
    <text evidence="2">Belongs to the SLC29A/ENT transporter (TC 2.A.57) family.</text>
</comment>
<reference evidence="8" key="2">
    <citation type="submission" date="2022-06" db="UniProtKB">
        <authorList>
            <consortium name="EnsemblMetazoa"/>
        </authorList>
    </citation>
    <scope>IDENTIFICATION</scope>
    <source>
        <strain evidence="8">DF5081</strain>
    </source>
</reference>
<dbReference type="AlphaFoldDB" id="A0A8R1HT09"/>